<protein>
    <submittedName>
        <fullName evidence="9">GerAB/ArcD/ProY family transporter</fullName>
    </submittedName>
</protein>
<feature type="transmembrane region" description="Helical" evidence="8">
    <location>
        <begin position="12"/>
        <end position="32"/>
    </location>
</feature>
<reference evidence="9" key="1">
    <citation type="submission" date="2020-09" db="EMBL/GenBank/DDBJ databases">
        <title>A novel bacterium of genus Paenibacillus, isolated from South China Sea.</title>
        <authorList>
            <person name="Huang H."/>
            <person name="Mo K."/>
            <person name="Hu Y."/>
        </authorList>
    </citation>
    <scope>NUCLEOTIDE SEQUENCE</scope>
    <source>
        <strain evidence="9">IB182493</strain>
    </source>
</reference>
<sequence>MGRQVKESLTVSPYLLWFLIHGTQTGTATLIFQSRIIQGAEMDSWVSLLAVGLCFHLLIGMIFYVLRHSADGDMMSLHRRLFGKGLGKAVTIGFYGYILLFAVHEFRSYVEVIHVWVFPHMPLRVLSFLFVLTASYLVSGGLRVIAGISLVCVALPTLLIPTLYFPLKYAHWSNFLPLFNHGARDYLVSAGHSLSPFLGIEFLLLLYPFVKNKPQARKWAHVANAHSIVIYLFILFVTFAFFNIRQLEHTIWPTLILSKVIRFPFMERFDYIYIFAWLLVIMPRCCVAIWGGVRVLRSTFALRARPALWITSGAVIAAMLPLKSPMTIEKLDFLLSAAGGILLLGYIPLLFLWVFAVKHFKNKAGGGNESLENG</sequence>
<keyword evidence="4" id="KW-0309">Germination</keyword>
<evidence type="ECO:0000256" key="5">
    <source>
        <dbReference type="ARBA" id="ARBA00022692"/>
    </source>
</evidence>
<comment type="subcellular location">
    <subcellularLocation>
        <location evidence="1">Membrane</location>
        <topology evidence="1">Multi-pass membrane protein</topology>
    </subcellularLocation>
</comment>
<organism evidence="9 10">
    <name type="scientific">Paenibacillus arenilitoris</name>
    <dbReference type="NCBI Taxonomy" id="2772299"/>
    <lineage>
        <taxon>Bacteria</taxon>
        <taxon>Bacillati</taxon>
        <taxon>Bacillota</taxon>
        <taxon>Bacilli</taxon>
        <taxon>Bacillales</taxon>
        <taxon>Paenibacillaceae</taxon>
        <taxon>Paenibacillus</taxon>
    </lineage>
</organism>
<dbReference type="GO" id="GO:0016020">
    <property type="term" value="C:membrane"/>
    <property type="evidence" value="ECO:0007669"/>
    <property type="project" value="UniProtKB-SubCell"/>
</dbReference>
<feature type="transmembrane region" description="Helical" evidence="8">
    <location>
        <begin position="186"/>
        <end position="210"/>
    </location>
</feature>
<feature type="transmembrane region" description="Helical" evidence="8">
    <location>
        <begin position="305"/>
        <end position="322"/>
    </location>
</feature>
<evidence type="ECO:0000313" key="9">
    <source>
        <dbReference type="EMBL" id="MBD2867601.1"/>
    </source>
</evidence>
<dbReference type="GO" id="GO:0009847">
    <property type="term" value="P:spore germination"/>
    <property type="evidence" value="ECO:0007669"/>
    <property type="project" value="InterPro"/>
</dbReference>
<evidence type="ECO:0000256" key="8">
    <source>
        <dbReference type="SAM" id="Phobius"/>
    </source>
</evidence>
<dbReference type="AlphaFoldDB" id="A0A927H3Q8"/>
<feature type="transmembrane region" description="Helical" evidence="8">
    <location>
        <begin position="334"/>
        <end position="355"/>
    </location>
</feature>
<evidence type="ECO:0000313" key="10">
    <source>
        <dbReference type="Proteomes" id="UP000632125"/>
    </source>
</evidence>
<feature type="transmembrane region" description="Helical" evidence="8">
    <location>
        <begin position="222"/>
        <end position="244"/>
    </location>
</feature>
<proteinExistence type="inferred from homology"/>
<feature type="transmembrane region" description="Helical" evidence="8">
    <location>
        <begin position="144"/>
        <end position="166"/>
    </location>
</feature>
<dbReference type="InterPro" id="IPR004761">
    <property type="entry name" value="Spore_GerAB"/>
</dbReference>
<dbReference type="NCBIfam" id="TIGR00912">
    <property type="entry name" value="2A0309"/>
    <property type="match status" value="1"/>
</dbReference>
<evidence type="ECO:0000256" key="1">
    <source>
        <dbReference type="ARBA" id="ARBA00004141"/>
    </source>
</evidence>
<dbReference type="EMBL" id="JACXIY010000003">
    <property type="protein sequence ID" value="MBD2867601.1"/>
    <property type="molecule type" value="Genomic_DNA"/>
</dbReference>
<dbReference type="PANTHER" id="PTHR34975">
    <property type="entry name" value="SPORE GERMINATION PROTEIN A2"/>
    <property type="match status" value="1"/>
</dbReference>
<name>A0A927H3Q8_9BACL</name>
<evidence type="ECO:0000256" key="4">
    <source>
        <dbReference type="ARBA" id="ARBA00022544"/>
    </source>
</evidence>
<feature type="transmembrane region" description="Helical" evidence="8">
    <location>
        <begin position="116"/>
        <end position="137"/>
    </location>
</feature>
<gene>
    <name evidence="9" type="ORF">IDH41_03355</name>
</gene>
<keyword evidence="5 8" id="KW-0812">Transmembrane</keyword>
<dbReference type="RefSeq" id="WP_190858287.1">
    <property type="nucleotide sequence ID" value="NZ_JACXIY010000003.1"/>
</dbReference>
<evidence type="ECO:0000256" key="6">
    <source>
        <dbReference type="ARBA" id="ARBA00022989"/>
    </source>
</evidence>
<dbReference type="Pfam" id="PF03845">
    <property type="entry name" value="Spore_permease"/>
    <property type="match status" value="1"/>
</dbReference>
<dbReference type="Proteomes" id="UP000632125">
    <property type="component" value="Unassembled WGS sequence"/>
</dbReference>
<evidence type="ECO:0000256" key="3">
    <source>
        <dbReference type="ARBA" id="ARBA00022448"/>
    </source>
</evidence>
<evidence type="ECO:0000256" key="2">
    <source>
        <dbReference type="ARBA" id="ARBA00007998"/>
    </source>
</evidence>
<keyword evidence="7 8" id="KW-0472">Membrane</keyword>
<feature type="transmembrane region" description="Helical" evidence="8">
    <location>
        <begin position="271"/>
        <end position="293"/>
    </location>
</feature>
<keyword evidence="3" id="KW-0813">Transport</keyword>
<dbReference type="PANTHER" id="PTHR34975:SF2">
    <property type="entry name" value="SPORE GERMINATION PROTEIN A2"/>
    <property type="match status" value="1"/>
</dbReference>
<evidence type="ECO:0000256" key="7">
    <source>
        <dbReference type="ARBA" id="ARBA00023136"/>
    </source>
</evidence>
<comment type="caution">
    <text evidence="9">The sequence shown here is derived from an EMBL/GenBank/DDBJ whole genome shotgun (WGS) entry which is preliminary data.</text>
</comment>
<feature type="transmembrane region" description="Helical" evidence="8">
    <location>
        <begin position="86"/>
        <end position="104"/>
    </location>
</feature>
<feature type="transmembrane region" description="Helical" evidence="8">
    <location>
        <begin position="44"/>
        <end position="66"/>
    </location>
</feature>
<comment type="similarity">
    <text evidence="2">Belongs to the amino acid-polyamine-organocation (APC) superfamily. Spore germination protein (SGP) (TC 2.A.3.9) family.</text>
</comment>
<keyword evidence="6 8" id="KW-1133">Transmembrane helix</keyword>
<accession>A0A927H3Q8</accession>
<keyword evidence="10" id="KW-1185">Reference proteome</keyword>